<feature type="compositionally biased region" description="Low complexity" evidence="1">
    <location>
        <begin position="53"/>
        <end position="71"/>
    </location>
</feature>
<evidence type="ECO:0000313" key="4">
    <source>
        <dbReference type="Proteomes" id="UP000282977"/>
    </source>
</evidence>
<feature type="region of interest" description="Disordered" evidence="1">
    <location>
        <begin position="53"/>
        <end position="93"/>
    </location>
</feature>
<organism evidence="3 4">
    <name type="scientific">Sphingobium algorifonticola</name>
    <dbReference type="NCBI Taxonomy" id="2008318"/>
    <lineage>
        <taxon>Bacteria</taxon>
        <taxon>Pseudomonadati</taxon>
        <taxon>Pseudomonadota</taxon>
        <taxon>Alphaproteobacteria</taxon>
        <taxon>Sphingomonadales</taxon>
        <taxon>Sphingomonadaceae</taxon>
        <taxon>Sphingobium</taxon>
    </lineage>
</organism>
<evidence type="ECO:0000313" key="3">
    <source>
        <dbReference type="EMBL" id="RVT39621.1"/>
    </source>
</evidence>
<dbReference type="Gene3D" id="1.10.3210.10">
    <property type="entry name" value="Hypothetical protein af1432"/>
    <property type="match status" value="1"/>
</dbReference>
<dbReference type="EMBL" id="RZUL01000006">
    <property type="protein sequence ID" value="RVT39621.1"/>
    <property type="molecule type" value="Genomic_DNA"/>
</dbReference>
<dbReference type="Pfam" id="PF11871">
    <property type="entry name" value="DUF3391"/>
    <property type="match status" value="1"/>
</dbReference>
<dbReference type="CDD" id="cd00077">
    <property type="entry name" value="HDc"/>
    <property type="match status" value="1"/>
</dbReference>
<dbReference type="InterPro" id="IPR037522">
    <property type="entry name" value="HD_GYP_dom"/>
</dbReference>
<feature type="compositionally biased region" description="Basic and acidic residues" evidence="1">
    <location>
        <begin position="81"/>
        <end position="93"/>
    </location>
</feature>
<dbReference type="SMART" id="SM00471">
    <property type="entry name" value="HDc"/>
    <property type="match status" value="1"/>
</dbReference>
<proteinExistence type="predicted"/>
<dbReference type="PROSITE" id="PS51832">
    <property type="entry name" value="HD_GYP"/>
    <property type="match status" value="1"/>
</dbReference>
<protein>
    <submittedName>
        <fullName evidence="3">HD-GYP domain-containing protein</fullName>
    </submittedName>
</protein>
<dbReference type="InterPro" id="IPR003607">
    <property type="entry name" value="HD/PDEase_dom"/>
</dbReference>
<dbReference type="AlphaFoldDB" id="A0A437J4M2"/>
<name>A0A437J4M2_9SPHN</name>
<dbReference type="GO" id="GO:0008081">
    <property type="term" value="F:phosphoric diester hydrolase activity"/>
    <property type="evidence" value="ECO:0007669"/>
    <property type="project" value="UniProtKB-ARBA"/>
</dbReference>
<dbReference type="InterPro" id="IPR021812">
    <property type="entry name" value="DUF3391"/>
</dbReference>
<feature type="domain" description="HD-GYP" evidence="2">
    <location>
        <begin position="132"/>
        <end position="327"/>
    </location>
</feature>
<dbReference type="PANTHER" id="PTHR43155:SF2">
    <property type="entry name" value="CYCLIC DI-GMP PHOSPHODIESTERASE PA4108"/>
    <property type="match status" value="1"/>
</dbReference>
<dbReference type="SUPFAM" id="SSF109604">
    <property type="entry name" value="HD-domain/PDEase-like"/>
    <property type="match status" value="1"/>
</dbReference>
<comment type="caution">
    <text evidence="3">The sequence shown here is derived from an EMBL/GenBank/DDBJ whole genome shotgun (WGS) entry which is preliminary data.</text>
</comment>
<gene>
    <name evidence="3" type="ORF">ENE74_14775</name>
</gene>
<accession>A0A437J4M2</accession>
<dbReference type="Pfam" id="PF13487">
    <property type="entry name" value="HD_5"/>
    <property type="match status" value="1"/>
</dbReference>
<dbReference type="OrthoDB" id="9802066at2"/>
<reference evidence="3 4" key="1">
    <citation type="submission" date="2019-01" db="EMBL/GenBank/DDBJ databases">
        <authorList>
            <person name="Chen W.-M."/>
        </authorList>
    </citation>
    <scope>NUCLEOTIDE SEQUENCE [LARGE SCALE GENOMIC DNA]</scope>
    <source>
        <strain evidence="3 4">TLA-22</strain>
    </source>
</reference>
<evidence type="ECO:0000256" key="1">
    <source>
        <dbReference type="SAM" id="MobiDB-lite"/>
    </source>
</evidence>
<evidence type="ECO:0000259" key="2">
    <source>
        <dbReference type="PROSITE" id="PS51832"/>
    </source>
</evidence>
<dbReference type="Proteomes" id="UP000282977">
    <property type="component" value="Unassembled WGS sequence"/>
</dbReference>
<keyword evidence="4" id="KW-1185">Reference proteome</keyword>
<sequence>MYVLKFGGSWFRHPFWRAHFLLTSEEDVQRVRTSGVPFIVIDDQRGVAAEPAIPAAAPQAAPRPANVRRPALSSVRAANEPAERPQSQRDRDRAARLVQQAKNRMKGVFEAARLGKAVRRADVEPVVDDIVASIEHNAQALIGVIRLKSKDEYTYFHSVAVCTLMVNLARHHSLDEATTRDFGLAGLLHDIGKMGIPDDILNKPGKLTEGEFAIVRDHPNFGHSLLSATPDMSPTALDVCLHHHEKMDGTGYPFAMPGEAISLAARAGAICDVYDALTSDRSYKEDWAPAEAISAMWNWEGHFDQALLFEFMQSISVFPKGLLVRLRSNRLALTLENRRRASRPRVCAFYSTRDREFLDPEIVVIRDDLSGDQILSAEEPALWGFTEWDAVALALESGQDSRFVRQRTMTARAANG</sequence>
<dbReference type="PANTHER" id="PTHR43155">
    <property type="entry name" value="CYCLIC DI-GMP PHOSPHODIESTERASE PA4108-RELATED"/>
    <property type="match status" value="1"/>
</dbReference>